<evidence type="ECO:0000313" key="3">
    <source>
        <dbReference type="Proteomes" id="UP000708208"/>
    </source>
</evidence>
<keyword evidence="3" id="KW-1185">Reference proteome</keyword>
<reference evidence="2" key="1">
    <citation type="submission" date="2021-06" db="EMBL/GenBank/DDBJ databases">
        <authorList>
            <person name="Hodson N. C."/>
            <person name="Mongue J. A."/>
            <person name="Jaron S. K."/>
        </authorList>
    </citation>
    <scope>NUCLEOTIDE SEQUENCE</scope>
</reference>
<accession>A0A8J2KV20</accession>
<evidence type="ECO:0000256" key="1">
    <source>
        <dbReference type="SAM" id="MobiDB-lite"/>
    </source>
</evidence>
<name>A0A8J2KV20_9HEXA</name>
<evidence type="ECO:0000313" key="2">
    <source>
        <dbReference type="EMBL" id="CAG7823967.1"/>
    </source>
</evidence>
<feature type="non-terminal residue" evidence="2">
    <location>
        <position position="1"/>
    </location>
</feature>
<protein>
    <submittedName>
        <fullName evidence="2">Uncharacterized protein</fullName>
    </submittedName>
</protein>
<sequence>LFNEYSTDENSDSDTELEQEESMNLEFALDESNDDCEEEADRQFIVADAVVPTEPGSGLLETIDAEMRKFMEPNY</sequence>
<gene>
    <name evidence="2" type="ORF">AFUS01_LOCUS34152</name>
</gene>
<dbReference type="AlphaFoldDB" id="A0A8J2KV20"/>
<feature type="region of interest" description="Disordered" evidence="1">
    <location>
        <begin position="1"/>
        <end position="22"/>
    </location>
</feature>
<dbReference type="EMBL" id="CAJVCH010531213">
    <property type="protein sequence ID" value="CAG7823967.1"/>
    <property type="molecule type" value="Genomic_DNA"/>
</dbReference>
<organism evidence="2 3">
    <name type="scientific">Allacma fusca</name>
    <dbReference type="NCBI Taxonomy" id="39272"/>
    <lineage>
        <taxon>Eukaryota</taxon>
        <taxon>Metazoa</taxon>
        <taxon>Ecdysozoa</taxon>
        <taxon>Arthropoda</taxon>
        <taxon>Hexapoda</taxon>
        <taxon>Collembola</taxon>
        <taxon>Symphypleona</taxon>
        <taxon>Sminthuridae</taxon>
        <taxon>Allacma</taxon>
    </lineage>
</organism>
<dbReference type="Proteomes" id="UP000708208">
    <property type="component" value="Unassembled WGS sequence"/>
</dbReference>
<proteinExistence type="predicted"/>
<comment type="caution">
    <text evidence="2">The sequence shown here is derived from an EMBL/GenBank/DDBJ whole genome shotgun (WGS) entry which is preliminary data.</text>
</comment>